<dbReference type="EMBL" id="UINC01201169">
    <property type="protein sequence ID" value="SVE20383.1"/>
    <property type="molecule type" value="Genomic_DNA"/>
</dbReference>
<reference evidence="1" key="1">
    <citation type="submission" date="2018-05" db="EMBL/GenBank/DDBJ databases">
        <authorList>
            <person name="Lanie J.A."/>
            <person name="Ng W.-L."/>
            <person name="Kazmierczak K.M."/>
            <person name="Andrzejewski T.M."/>
            <person name="Davidsen T.M."/>
            <person name="Wayne K.J."/>
            <person name="Tettelin H."/>
            <person name="Glass J.I."/>
            <person name="Rusch D."/>
            <person name="Podicherti R."/>
            <person name="Tsui H.-C.T."/>
            <person name="Winkler M.E."/>
        </authorList>
    </citation>
    <scope>NUCLEOTIDE SEQUENCE</scope>
</reference>
<gene>
    <name evidence="1" type="ORF">METZ01_LOCUS473237</name>
</gene>
<feature type="non-terminal residue" evidence="1">
    <location>
        <position position="1"/>
    </location>
</feature>
<accession>A0A383BKR5</accession>
<proteinExistence type="predicted"/>
<organism evidence="1">
    <name type="scientific">marine metagenome</name>
    <dbReference type="NCBI Taxonomy" id="408172"/>
    <lineage>
        <taxon>unclassified sequences</taxon>
        <taxon>metagenomes</taxon>
        <taxon>ecological metagenomes</taxon>
    </lineage>
</organism>
<dbReference type="AlphaFoldDB" id="A0A383BKR5"/>
<protein>
    <submittedName>
        <fullName evidence="1">Uncharacterized protein</fullName>
    </submittedName>
</protein>
<evidence type="ECO:0000313" key="1">
    <source>
        <dbReference type="EMBL" id="SVE20383.1"/>
    </source>
</evidence>
<sequence>LIILLLIVRCEEFAPTDHTHPYNFSLNKPEVSSLIRAIYP</sequence>
<name>A0A383BKR5_9ZZZZ</name>